<dbReference type="Gene3D" id="3.30.565.10">
    <property type="entry name" value="Histidine kinase-like ATPase, C-terminal domain"/>
    <property type="match status" value="1"/>
</dbReference>
<dbReference type="Pfam" id="PF07730">
    <property type="entry name" value="HisKA_3"/>
    <property type="match status" value="1"/>
</dbReference>
<evidence type="ECO:0000256" key="1">
    <source>
        <dbReference type="ARBA" id="ARBA00022679"/>
    </source>
</evidence>
<reference evidence="6 7" key="1">
    <citation type="submission" date="2020-08" db="EMBL/GenBank/DDBJ databases">
        <title>Sequencing the genomes of 1000 actinobacteria strains.</title>
        <authorList>
            <person name="Klenk H.-P."/>
        </authorList>
    </citation>
    <scope>NUCLEOTIDE SEQUENCE [LARGE SCALE GENOMIC DNA]</scope>
    <source>
        <strain evidence="6 7">DSM 44230</strain>
    </source>
</reference>
<dbReference type="InterPro" id="IPR036890">
    <property type="entry name" value="HATPase_C_sf"/>
</dbReference>
<dbReference type="GO" id="GO:0016020">
    <property type="term" value="C:membrane"/>
    <property type="evidence" value="ECO:0007669"/>
    <property type="project" value="InterPro"/>
</dbReference>
<dbReference type="CDD" id="cd16917">
    <property type="entry name" value="HATPase_UhpB-NarQ-NarX-like"/>
    <property type="match status" value="1"/>
</dbReference>
<evidence type="ECO:0000313" key="7">
    <source>
        <dbReference type="Proteomes" id="UP000533598"/>
    </source>
</evidence>
<dbReference type="EMBL" id="JACHMH010000001">
    <property type="protein sequence ID" value="MBB4677309.1"/>
    <property type="molecule type" value="Genomic_DNA"/>
</dbReference>
<keyword evidence="7" id="KW-1185">Reference proteome</keyword>
<feature type="transmembrane region" description="Helical" evidence="4">
    <location>
        <begin position="133"/>
        <end position="154"/>
    </location>
</feature>
<sequence>MTAIKEQESASAAALEHLRKYFRDALYGGAGLAVMFPLLSLLNSEELSPVQVTVLLVGWAAFNALFLPGALRLLRDPWRVRPLRTGVPLLALGLGLTVLALVWGAVAIFWAVLPGLACAELLLNRSVRYVWPLTGLLSAIFAGLGLLAHGVAGVPDVGRQLIMSVVMLGLTCYLQETTARLWRSSLDLDNARLAAAELAATKERLRLSQDLHDILGHALEVVSLKSELAARLSTVDTARAHAEMVEVQELARGALQDVRTLAHAQRGTDLLGELAGARKLLASAEIRCEVDARPEELSAAHRELFGWVLREAVTNLLRHADARRCWITLDGQGESVVLRVGNDGVLDAGEWGSGLAGLAARISGGGGEFGAVARDGEFVVTASLPKPAVAR</sequence>
<organism evidence="6 7">
    <name type="scientific">Crossiella cryophila</name>
    <dbReference type="NCBI Taxonomy" id="43355"/>
    <lineage>
        <taxon>Bacteria</taxon>
        <taxon>Bacillati</taxon>
        <taxon>Actinomycetota</taxon>
        <taxon>Actinomycetes</taxon>
        <taxon>Pseudonocardiales</taxon>
        <taxon>Pseudonocardiaceae</taxon>
        <taxon>Crossiella</taxon>
    </lineage>
</organism>
<dbReference type="EC" id="2.7.13.3" evidence="6"/>
<feature type="transmembrane region" description="Helical" evidence="4">
    <location>
        <begin position="25"/>
        <end position="42"/>
    </location>
</feature>
<dbReference type="Proteomes" id="UP000533598">
    <property type="component" value="Unassembled WGS sequence"/>
</dbReference>
<dbReference type="InterPro" id="IPR050482">
    <property type="entry name" value="Sensor_HK_TwoCompSys"/>
</dbReference>
<keyword evidence="4" id="KW-0472">Membrane</keyword>
<keyword evidence="2 6" id="KW-0418">Kinase</keyword>
<dbReference type="SUPFAM" id="SSF55874">
    <property type="entry name" value="ATPase domain of HSP90 chaperone/DNA topoisomerase II/histidine kinase"/>
    <property type="match status" value="1"/>
</dbReference>
<evidence type="ECO:0000256" key="3">
    <source>
        <dbReference type="ARBA" id="ARBA00023012"/>
    </source>
</evidence>
<evidence type="ECO:0000256" key="2">
    <source>
        <dbReference type="ARBA" id="ARBA00022777"/>
    </source>
</evidence>
<feature type="transmembrane region" description="Helical" evidence="4">
    <location>
        <begin position="86"/>
        <end position="113"/>
    </location>
</feature>
<keyword evidence="4" id="KW-1133">Transmembrane helix</keyword>
<keyword evidence="1 6" id="KW-0808">Transferase</keyword>
<accession>A0A7W7CA19</accession>
<proteinExistence type="predicted"/>
<evidence type="ECO:0000256" key="4">
    <source>
        <dbReference type="SAM" id="Phobius"/>
    </source>
</evidence>
<dbReference type="Gene3D" id="1.20.5.1930">
    <property type="match status" value="1"/>
</dbReference>
<name>A0A7W7CA19_9PSEU</name>
<dbReference type="RefSeq" id="WP_185003279.1">
    <property type="nucleotide sequence ID" value="NZ_BAAAUI010000032.1"/>
</dbReference>
<evidence type="ECO:0000259" key="5">
    <source>
        <dbReference type="Pfam" id="PF07730"/>
    </source>
</evidence>
<protein>
    <submittedName>
        <fullName evidence="6">Two-component system sensor histidine kinase DesK</fullName>
        <ecNumber evidence="6">2.7.13.3</ecNumber>
    </submittedName>
</protein>
<comment type="caution">
    <text evidence="6">The sequence shown here is derived from an EMBL/GenBank/DDBJ whole genome shotgun (WGS) entry which is preliminary data.</text>
</comment>
<dbReference type="PANTHER" id="PTHR24421:SF63">
    <property type="entry name" value="SENSOR HISTIDINE KINASE DESK"/>
    <property type="match status" value="1"/>
</dbReference>
<dbReference type="PANTHER" id="PTHR24421">
    <property type="entry name" value="NITRATE/NITRITE SENSOR PROTEIN NARX-RELATED"/>
    <property type="match status" value="1"/>
</dbReference>
<gene>
    <name evidence="6" type="ORF">HNR67_003427</name>
</gene>
<dbReference type="GO" id="GO:0000155">
    <property type="term" value="F:phosphorelay sensor kinase activity"/>
    <property type="evidence" value="ECO:0007669"/>
    <property type="project" value="InterPro"/>
</dbReference>
<keyword evidence="4" id="KW-0812">Transmembrane</keyword>
<dbReference type="InterPro" id="IPR011712">
    <property type="entry name" value="Sig_transdc_His_kin_sub3_dim/P"/>
</dbReference>
<evidence type="ECO:0000313" key="6">
    <source>
        <dbReference type="EMBL" id="MBB4677309.1"/>
    </source>
</evidence>
<feature type="domain" description="Signal transduction histidine kinase subgroup 3 dimerisation and phosphoacceptor" evidence="5">
    <location>
        <begin position="203"/>
        <end position="268"/>
    </location>
</feature>
<keyword evidence="3" id="KW-0902">Two-component regulatory system</keyword>
<dbReference type="GO" id="GO:0046983">
    <property type="term" value="F:protein dimerization activity"/>
    <property type="evidence" value="ECO:0007669"/>
    <property type="project" value="InterPro"/>
</dbReference>
<feature type="transmembrane region" description="Helical" evidence="4">
    <location>
        <begin position="54"/>
        <end position="74"/>
    </location>
</feature>
<dbReference type="AlphaFoldDB" id="A0A7W7CA19"/>